<proteinExistence type="predicted"/>
<accession>I8AGG6</accession>
<dbReference type="STRING" id="1196324.A374_13835"/>
<keyword evidence="3" id="KW-1185">Reference proteome</keyword>
<dbReference type="NCBIfam" id="TIGR01764">
    <property type="entry name" value="excise"/>
    <property type="match status" value="1"/>
</dbReference>
<dbReference type="InterPro" id="IPR041657">
    <property type="entry name" value="HTH_17"/>
</dbReference>
<dbReference type="RefSeq" id="WP_007202845.1">
    <property type="nucleotide sequence ID" value="NZ_AKKV01000030.1"/>
</dbReference>
<name>I8AGG6_9BACL</name>
<dbReference type="InterPro" id="IPR010093">
    <property type="entry name" value="SinI_DNA-bd"/>
</dbReference>
<reference evidence="2 3" key="1">
    <citation type="journal article" date="2012" name="J. Bacteriol.">
        <title>Genome of Bacillus macauensis ZFHKF-1, a Long-Chain-Forming Bacterium.</title>
        <authorList>
            <person name="Cai L."/>
            <person name="Zhang T."/>
        </authorList>
    </citation>
    <scope>NUCLEOTIDE SEQUENCE [LARGE SCALE GENOMIC DNA]</scope>
    <source>
        <strain evidence="2 3">ZFHKF-1</strain>
    </source>
</reference>
<evidence type="ECO:0000259" key="1">
    <source>
        <dbReference type="Pfam" id="PF12728"/>
    </source>
</evidence>
<dbReference type="EMBL" id="AKKV01000030">
    <property type="protein sequence ID" value="EIT84777.1"/>
    <property type="molecule type" value="Genomic_DNA"/>
</dbReference>
<feature type="domain" description="Helix-turn-helix" evidence="1">
    <location>
        <begin position="2"/>
        <end position="50"/>
    </location>
</feature>
<evidence type="ECO:0000313" key="3">
    <source>
        <dbReference type="Proteomes" id="UP000004080"/>
    </source>
</evidence>
<protein>
    <submittedName>
        <fullName evidence="2">Excisionase family DNA binding domain protein</fullName>
    </submittedName>
</protein>
<dbReference type="AlphaFoldDB" id="I8AGG6"/>
<dbReference type="PATRIC" id="fig|1196324.3.peg.2830"/>
<gene>
    <name evidence="2" type="ORF">A374_13835</name>
</gene>
<dbReference type="GO" id="GO:0003677">
    <property type="term" value="F:DNA binding"/>
    <property type="evidence" value="ECO:0007669"/>
    <property type="project" value="InterPro"/>
</dbReference>
<organism evidence="2 3">
    <name type="scientific">Fictibacillus macauensis ZFHKF-1</name>
    <dbReference type="NCBI Taxonomy" id="1196324"/>
    <lineage>
        <taxon>Bacteria</taxon>
        <taxon>Bacillati</taxon>
        <taxon>Bacillota</taxon>
        <taxon>Bacilli</taxon>
        <taxon>Bacillales</taxon>
        <taxon>Fictibacillaceae</taxon>
        <taxon>Fictibacillus</taxon>
    </lineage>
</organism>
<sequence>MYLTLNETAEYLELPPAFILKLIETNKIRAFYDGQEYMINKDQFATHLEQMEKYKRLVEEYLDEPIPEDWDAKDED</sequence>
<dbReference type="Pfam" id="PF12728">
    <property type="entry name" value="HTH_17"/>
    <property type="match status" value="1"/>
</dbReference>
<comment type="caution">
    <text evidence="2">The sequence shown here is derived from an EMBL/GenBank/DDBJ whole genome shotgun (WGS) entry which is preliminary data.</text>
</comment>
<dbReference type="OrthoDB" id="2166477at2"/>
<dbReference type="Proteomes" id="UP000004080">
    <property type="component" value="Unassembled WGS sequence"/>
</dbReference>
<dbReference type="eggNOG" id="COG0166">
    <property type="taxonomic scope" value="Bacteria"/>
</dbReference>
<evidence type="ECO:0000313" key="2">
    <source>
        <dbReference type="EMBL" id="EIT84777.1"/>
    </source>
</evidence>